<dbReference type="AlphaFoldDB" id="A0AAV3Q7T3"/>
<dbReference type="EMBL" id="BAABME010003779">
    <property type="protein sequence ID" value="GAA0160109.1"/>
    <property type="molecule type" value="Genomic_DNA"/>
</dbReference>
<accession>A0AAV3Q7T3</accession>
<gene>
    <name evidence="1" type="ORF">LIER_16739</name>
</gene>
<dbReference type="PANTHER" id="PTHR47169">
    <property type="entry name" value="OS01G0541250 PROTEIN"/>
    <property type="match status" value="1"/>
</dbReference>
<reference evidence="1 2" key="1">
    <citation type="submission" date="2024-01" db="EMBL/GenBank/DDBJ databases">
        <title>The complete chloroplast genome sequence of Lithospermum erythrorhizon: insights into the phylogenetic relationship among Boraginaceae species and the maternal lineages of purple gromwells.</title>
        <authorList>
            <person name="Okada T."/>
            <person name="Watanabe K."/>
        </authorList>
    </citation>
    <scope>NUCLEOTIDE SEQUENCE [LARGE SCALE GENOMIC DNA]</scope>
</reference>
<sequence>MFNIVHIDEKWFYMIRKDENFYLHSQEEEPLLTIQSKNFIGKVVHRAFEEYPARKVNHVFLTLQLYMKEIIKMNSCSRYKLLHIGKGRLECEGHLPLQIDIDPHLVEAATAFLRAQ</sequence>
<evidence type="ECO:0000313" key="2">
    <source>
        <dbReference type="Proteomes" id="UP001454036"/>
    </source>
</evidence>
<protein>
    <submittedName>
        <fullName evidence="1">Uncharacterized protein</fullName>
    </submittedName>
</protein>
<dbReference type="PANTHER" id="PTHR47169:SF2">
    <property type="entry name" value="OS01G0541250 PROTEIN"/>
    <property type="match status" value="1"/>
</dbReference>
<keyword evidence="2" id="KW-1185">Reference proteome</keyword>
<organism evidence="1 2">
    <name type="scientific">Lithospermum erythrorhizon</name>
    <name type="common">Purple gromwell</name>
    <name type="synonym">Lithospermum officinale var. erythrorhizon</name>
    <dbReference type="NCBI Taxonomy" id="34254"/>
    <lineage>
        <taxon>Eukaryota</taxon>
        <taxon>Viridiplantae</taxon>
        <taxon>Streptophyta</taxon>
        <taxon>Embryophyta</taxon>
        <taxon>Tracheophyta</taxon>
        <taxon>Spermatophyta</taxon>
        <taxon>Magnoliopsida</taxon>
        <taxon>eudicotyledons</taxon>
        <taxon>Gunneridae</taxon>
        <taxon>Pentapetalae</taxon>
        <taxon>asterids</taxon>
        <taxon>lamiids</taxon>
        <taxon>Boraginales</taxon>
        <taxon>Boraginaceae</taxon>
        <taxon>Boraginoideae</taxon>
        <taxon>Lithospermeae</taxon>
        <taxon>Lithospermum</taxon>
    </lineage>
</organism>
<proteinExistence type="predicted"/>
<dbReference type="Proteomes" id="UP001454036">
    <property type="component" value="Unassembled WGS sequence"/>
</dbReference>
<name>A0AAV3Q7T3_LITER</name>
<evidence type="ECO:0000313" key="1">
    <source>
        <dbReference type="EMBL" id="GAA0160109.1"/>
    </source>
</evidence>
<comment type="caution">
    <text evidence="1">The sequence shown here is derived from an EMBL/GenBank/DDBJ whole genome shotgun (WGS) entry which is preliminary data.</text>
</comment>